<dbReference type="InterPro" id="IPR012338">
    <property type="entry name" value="Beta-lactam/transpept-like"/>
</dbReference>
<evidence type="ECO:0000313" key="4">
    <source>
        <dbReference type="Proteomes" id="UP001172155"/>
    </source>
</evidence>
<sequence length="608" mass="66284">MAEAITTVPLALAAAAPPVQTSPAEPEAPPLNARLIGATFPPVKNLSQNQAVKDARESFKTALEELIRTGESEFITFGPPFNASRSTFSVNVFCAAEEEPLFEFHHLGDSHKEDFEGDAVNGDTIYRIASTTKLLAVYTLLAKLGNTHLDDAITKHIPELNQSPPAGVAITNWDHITIRSLASMLSGISREYALDMSSMKDRDPGWPQLDPSEVVTSRTLFNLDNPDAKQLTVEESLTMIRKRHPMSSPFRAPFYSNTAFQLIAMAYERITGESIEEGFDRNIAKPLGLTRSSFTVPPDKKNAAVQEPCWSWDMAPYRSAGNAYSTTSDLAAIGRSILRSSLLTSSQTNAWLKPVSHTGSRYCSAGMPWEILRVDLPLAGGEGPTRPVDIYTKQGALPPYCAILALSPDHGFGFVVLTRGPGLLPITELAVSTWVTAVEAAARADAKEKLAGTYQLREPAPVDADREAGASNDEKKTYITLATKNDRTGLVIDNLFVNGVDILNTVWNHTVPFQSVELWPTGDITEQGERIFQALEQYGMPQRSKTGKMMTLGNLENAAWVAVEDCSYGGYGLNEFVIKVDENGKGLSVRGPAWRTGEMTKAEGLQEC</sequence>
<dbReference type="PANTHER" id="PTHR22935:SF97">
    <property type="entry name" value="BETA-LACTAMASE-RELATED DOMAIN-CONTAINING PROTEIN"/>
    <property type="match status" value="1"/>
</dbReference>
<dbReference type="InterPro" id="IPR001466">
    <property type="entry name" value="Beta-lactam-related"/>
</dbReference>
<evidence type="ECO:0000259" key="1">
    <source>
        <dbReference type="Pfam" id="PF00144"/>
    </source>
</evidence>
<organism evidence="3 4">
    <name type="scientific">Schizothecium vesticola</name>
    <dbReference type="NCBI Taxonomy" id="314040"/>
    <lineage>
        <taxon>Eukaryota</taxon>
        <taxon>Fungi</taxon>
        <taxon>Dikarya</taxon>
        <taxon>Ascomycota</taxon>
        <taxon>Pezizomycotina</taxon>
        <taxon>Sordariomycetes</taxon>
        <taxon>Sordariomycetidae</taxon>
        <taxon>Sordariales</taxon>
        <taxon>Schizotheciaceae</taxon>
        <taxon>Schizothecium</taxon>
    </lineage>
</organism>
<comment type="caution">
    <text evidence="3">The sequence shown here is derived from an EMBL/GenBank/DDBJ whole genome shotgun (WGS) entry which is preliminary data.</text>
</comment>
<dbReference type="Proteomes" id="UP001172155">
    <property type="component" value="Unassembled WGS sequence"/>
</dbReference>
<reference evidence="3" key="1">
    <citation type="submission" date="2023-06" db="EMBL/GenBank/DDBJ databases">
        <title>Genome-scale phylogeny and comparative genomics of the fungal order Sordariales.</title>
        <authorList>
            <consortium name="Lawrence Berkeley National Laboratory"/>
            <person name="Hensen N."/>
            <person name="Bonometti L."/>
            <person name="Westerberg I."/>
            <person name="Brannstrom I.O."/>
            <person name="Guillou S."/>
            <person name="Cros-Aarteil S."/>
            <person name="Calhoun S."/>
            <person name="Haridas S."/>
            <person name="Kuo A."/>
            <person name="Mondo S."/>
            <person name="Pangilinan J."/>
            <person name="Riley R."/>
            <person name="LaButti K."/>
            <person name="Andreopoulos B."/>
            <person name="Lipzen A."/>
            <person name="Chen C."/>
            <person name="Yanf M."/>
            <person name="Daum C."/>
            <person name="Ng V."/>
            <person name="Clum A."/>
            <person name="Steindorff A."/>
            <person name="Ohm R."/>
            <person name="Martin F."/>
            <person name="Silar P."/>
            <person name="Natvig D."/>
            <person name="Lalanne C."/>
            <person name="Gautier V."/>
            <person name="Ament-velasquez S.L."/>
            <person name="Kruys A."/>
            <person name="Hutchinson M.I."/>
            <person name="Powell A.J."/>
            <person name="Barry K."/>
            <person name="Miller A.N."/>
            <person name="Grigoriev I.V."/>
            <person name="Debuchy R."/>
            <person name="Gladieux P."/>
            <person name="Thoren M.H."/>
            <person name="Johannesson H."/>
        </authorList>
    </citation>
    <scope>NUCLEOTIDE SEQUENCE</scope>
    <source>
        <strain evidence="3">SMH3187-1</strain>
    </source>
</reference>
<dbReference type="Pfam" id="PF00144">
    <property type="entry name" value="Beta-lactamase"/>
    <property type="match status" value="1"/>
</dbReference>
<dbReference type="Gene3D" id="3.40.710.10">
    <property type="entry name" value="DD-peptidase/beta-lactamase superfamily"/>
    <property type="match status" value="1"/>
</dbReference>
<proteinExistence type="predicted"/>
<feature type="domain" description="Beta-lactamase-like ARB-00930-like C-terminal" evidence="2">
    <location>
        <begin position="442"/>
        <end position="597"/>
    </location>
</feature>
<dbReference type="InterPro" id="IPR058664">
    <property type="entry name" value="ARB_00930-like_C"/>
</dbReference>
<dbReference type="PANTHER" id="PTHR22935">
    <property type="entry name" value="PENICILLIN-BINDING PROTEIN"/>
    <property type="match status" value="1"/>
</dbReference>
<accession>A0AA40K8U4</accession>
<dbReference type="SUPFAM" id="SSF56601">
    <property type="entry name" value="beta-lactamase/transpeptidase-like"/>
    <property type="match status" value="1"/>
</dbReference>
<name>A0AA40K8U4_9PEZI</name>
<evidence type="ECO:0000313" key="3">
    <source>
        <dbReference type="EMBL" id="KAK0749702.1"/>
    </source>
</evidence>
<feature type="domain" description="Beta-lactamase-related" evidence="1">
    <location>
        <begin position="117"/>
        <end position="422"/>
    </location>
</feature>
<dbReference type="AlphaFoldDB" id="A0AA40K8U4"/>
<evidence type="ECO:0000259" key="2">
    <source>
        <dbReference type="Pfam" id="PF26335"/>
    </source>
</evidence>
<dbReference type="EMBL" id="JAUKUD010000003">
    <property type="protein sequence ID" value="KAK0749702.1"/>
    <property type="molecule type" value="Genomic_DNA"/>
</dbReference>
<dbReference type="InterPro" id="IPR051478">
    <property type="entry name" value="Beta-lactamase-like_AB/R"/>
</dbReference>
<protein>
    <submittedName>
        <fullName evidence="3">Beta-lactamase/transpeptidase-like protein</fullName>
    </submittedName>
</protein>
<dbReference type="Pfam" id="PF26335">
    <property type="entry name" value="ARB_00930_C"/>
    <property type="match status" value="1"/>
</dbReference>
<keyword evidence="4" id="KW-1185">Reference proteome</keyword>
<gene>
    <name evidence="3" type="ORF">B0T18DRAFT_407369</name>
</gene>